<accession>A0ABS7YMD1</accession>
<evidence type="ECO:0000256" key="3">
    <source>
        <dbReference type="ARBA" id="ARBA00023239"/>
    </source>
</evidence>
<proteinExistence type="inferred from homology"/>
<evidence type="ECO:0000256" key="2">
    <source>
        <dbReference type="ARBA" id="ARBA00022688"/>
    </source>
</evidence>
<evidence type="ECO:0000313" key="6">
    <source>
        <dbReference type="Proteomes" id="UP001199044"/>
    </source>
</evidence>
<dbReference type="PANTHER" id="PTHR38683:SF1">
    <property type="entry name" value="CHORISMATE PYRUVATE-LYASE"/>
    <property type="match status" value="1"/>
</dbReference>
<dbReference type="Pfam" id="PF04345">
    <property type="entry name" value="Chor_lyase"/>
    <property type="match status" value="1"/>
</dbReference>
<comment type="catalytic activity">
    <reaction evidence="4">
        <text>chorismate = 4-hydroxybenzoate + pyruvate</text>
        <dbReference type="Rhea" id="RHEA:16505"/>
        <dbReference type="ChEBI" id="CHEBI:15361"/>
        <dbReference type="ChEBI" id="CHEBI:17879"/>
        <dbReference type="ChEBI" id="CHEBI:29748"/>
        <dbReference type="EC" id="4.1.3.40"/>
    </reaction>
</comment>
<dbReference type="RefSeq" id="WP_068715615.1">
    <property type="nucleotide sequence ID" value="NZ_AP014635.1"/>
</dbReference>
<feature type="binding site" evidence="4">
    <location>
        <position position="82"/>
    </location>
    <ligand>
        <name>substrate</name>
    </ligand>
</feature>
<comment type="pathway">
    <text evidence="4">Cofactor biosynthesis; ubiquinone biosynthesis.</text>
</comment>
<feature type="binding site" evidence="4">
    <location>
        <position position="120"/>
    </location>
    <ligand>
        <name>substrate</name>
    </ligand>
</feature>
<keyword evidence="3 4" id="KW-0456">Lyase</keyword>
<keyword evidence="6" id="KW-1185">Reference proteome</keyword>
<dbReference type="EC" id="4.1.3.40" evidence="4"/>
<reference evidence="6" key="1">
    <citation type="submission" date="2023-07" db="EMBL/GenBank/DDBJ databases">
        <title>Molecular identification of indigenous halophilic bacteria isolated from red sea cost, biodegradation of synthetic dyes and assessment of degraded metabolite toxicity.</title>
        <authorList>
            <person name="Chaieb K."/>
            <person name="Altayb H.N."/>
        </authorList>
    </citation>
    <scope>NUCLEOTIDE SEQUENCE [LARGE SCALE GENOMIC DNA]</scope>
    <source>
        <strain evidence="6">K20</strain>
    </source>
</reference>
<dbReference type="InterPro" id="IPR028978">
    <property type="entry name" value="Chorismate_lyase_/UTRA_dom_sf"/>
</dbReference>
<evidence type="ECO:0000256" key="1">
    <source>
        <dbReference type="ARBA" id="ARBA00022490"/>
    </source>
</evidence>
<dbReference type="EMBL" id="JAIWIU010000026">
    <property type="protein sequence ID" value="MCA2015399.1"/>
    <property type="molecule type" value="Genomic_DNA"/>
</dbReference>
<evidence type="ECO:0000313" key="5">
    <source>
        <dbReference type="EMBL" id="MCA2015399.1"/>
    </source>
</evidence>
<feature type="binding site" evidence="4">
    <location>
        <position position="165"/>
    </location>
    <ligand>
        <name>substrate</name>
    </ligand>
</feature>
<dbReference type="Proteomes" id="UP001199044">
    <property type="component" value="Unassembled WGS sequence"/>
</dbReference>
<keyword evidence="4" id="KW-0670">Pyruvate</keyword>
<keyword evidence="2 4" id="KW-0831">Ubiquinone biosynthesis</keyword>
<keyword evidence="1 4" id="KW-0963">Cytoplasm</keyword>
<gene>
    <name evidence="4" type="primary">ubiC</name>
    <name evidence="5" type="ORF">LDJ79_04695</name>
</gene>
<comment type="subcellular location">
    <subcellularLocation>
        <location evidence="4">Cytoplasm</location>
    </subcellularLocation>
</comment>
<name>A0ABS7YMD1_9VIBR</name>
<comment type="similarity">
    <text evidence="4">Belongs to the UbiC family.</text>
</comment>
<dbReference type="InterPro" id="IPR007440">
    <property type="entry name" value="Chorismate--pyruvate_lyase"/>
</dbReference>
<organism evidence="5 6">
    <name type="scientific">Vibrio tritonius</name>
    <dbReference type="NCBI Taxonomy" id="1435069"/>
    <lineage>
        <taxon>Bacteria</taxon>
        <taxon>Pseudomonadati</taxon>
        <taxon>Pseudomonadota</taxon>
        <taxon>Gammaproteobacteria</taxon>
        <taxon>Vibrionales</taxon>
        <taxon>Vibrionaceae</taxon>
        <taxon>Vibrio</taxon>
    </lineage>
</organism>
<protein>
    <recommendedName>
        <fullName evidence="4">Probable chorismate pyruvate-lyase</fullName>
        <shortName evidence="4">CL</shortName>
        <shortName evidence="4">CPL</shortName>
        <ecNumber evidence="4">4.1.3.40</ecNumber>
    </recommendedName>
</protein>
<dbReference type="HAMAP" id="MF_01632">
    <property type="entry name" value="UbiC"/>
    <property type="match status" value="1"/>
</dbReference>
<comment type="caution">
    <text evidence="4">Lacks conserved residue(s) required for the propagation of feature annotation.</text>
</comment>
<comment type="caution">
    <text evidence="5">The sequence shown here is derived from an EMBL/GenBank/DDBJ whole genome shotgun (WGS) entry which is preliminary data.</text>
</comment>
<comment type="function">
    <text evidence="4">Removes the pyruvyl group from chorismate, with concomitant aromatization of the ring, to provide 4-hydroxybenzoate (4HB) for the ubiquinone pathway.</text>
</comment>
<dbReference type="GO" id="GO:0008813">
    <property type="term" value="F:chorismate lyase activity"/>
    <property type="evidence" value="ECO:0007669"/>
    <property type="project" value="UniProtKB-EC"/>
</dbReference>
<sequence length="179" mass="20419">MNQSTSLYLSAIRSILWEEPKGFSFPEGIHVQTVLEQGSLSRLLAQHCQQLKVNVLNNQPIAQDCLSDDEQSLLLPENCWLREVVLQGDNTPWVIGRTLIPESTIRDPQHDLSKQGDRPLGLTVFSADNVYRDALQVGWVKTPHGRLLARRSRLWMNHKPMLVAELFLPKSPVYSKERI</sequence>
<evidence type="ECO:0000256" key="4">
    <source>
        <dbReference type="HAMAP-Rule" id="MF_01632"/>
    </source>
</evidence>
<dbReference type="Gene3D" id="3.40.1410.10">
    <property type="entry name" value="Chorismate lyase-like"/>
    <property type="match status" value="1"/>
</dbReference>
<dbReference type="SUPFAM" id="SSF64288">
    <property type="entry name" value="Chorismate lyase-like"/>
    <property type="match status" value="1"/>
</dbReference>
<dbReference type="PANTHER" id="PTHR38683">
    <property type="entry name" value="CHORISMATE PYRUVATE-LYASE"/>
    <property type="match status" value="1"/>
</dbReference>